<name>A0A381YDS8_9ZZZZ</name>
<protein>
    <submittedName>
        <fullName evidence="1">Uncharacterized protein</fullName>
    </submittedName>
</protein>
<dbReference type="EMBL" id="UINC01017909">
    <property type="protein sequence ID" value="SVA74752.1"/>
    <property type="molecule type" value="Genomic_DNA"/>
</dbReference>
<dbReference type="AlphaFoldDB" id="A0A381YDS8"/>
<proteinExistence type="predicted"/>
<accession>A0A381YDS8</accession>
<organism evidence="1">
    <name type="scientific">marine metagenome</name>
    <dbReference type="NCBI Taxonomy" id="408172"/>
    <lineage>
        <taxon>unclassified sequences</taxon>
        <taxon>metagenomes</taxon>
        <taxon>ecological metagenomes</taxon>
    </lineage>
</organism>
<sequence length="176" mass="18976">MKNKITSSILFLVPLFIFGQTINNFDSEPSPDYWSHEISENADSTLSYVNVSHVTDPVSEGAGAMQLDYSAHNIEAWGGYAKIFHMLGGGDDEPGSPVGGAWKLSPEAGALKVGPGVDDGSWWANSLEDVTTRACYFDDEYVFNADGSFNNVLQDTTWLETWQGVTADGCGTPVAP</sequence>
<reference evidence="1" key="1">
    <citation type="submission" date="2018-05" db="EMBL/GenBank/DDBJ databases">
        <authorList>
            <person name="Lanie J.A."/>
            <person name="Ng W.-L."/>
            <person name="Kazmierczak K.M."/>
            <person name="Andrzejewski T.M."/>
            <person name="Davidsen T.M."/>
            <person name="Wayne K.J."/>
            <person name="Tettelin H."/>
            <person name="Glass J.I."/>
            <person name="Rusch D."/>
            <person name="Podicherti R."/>
            <person name="Tsui H.-C.T."/>
            <person name="Winkler M.E."/>
        </authorList>
    </citation>
    <scope>NUCLEOTIDE SEQUENCE</scope>
</reference>
<feature type="non-terminal residue" evidence="1">
    <location>
        <position position="176"/>
    </location>
</feature>
<evidence type="ECO:0000313" key="1">
    <source>
        <dbReference type="EMBL" id="SVA74752.1"/>
    </source>
</evidence>
<gene>
    <name evidence="1" type="ORF">METZ01_LOCUS127606</name>
</gene>